<proteinExistence type="predicted"/>
<name>A0A5C6F5Y3_9BACT</name>
<evidence type="ECO:0000313" key="2">
    <source>
        <dbReference type="Proteomes" id="UP000318288"/>
    </source>
</evidence>
<protein>
    <submittedName>
        <fullName evidence="1">Uncharacterized protein</fullName>
    </submittedName>
</protein>
<dbReference type="AlphaFoldDB" id="A0A5C6F5Y3"/>
<dbReference type="Proteomes" id="UP000318288">
    <property type="component" value="Unassembled WGS sequence"/>
</dbReference>
<sequence length="182" mass="20961">MIREAIIRKIVERDLAGESLRENDLRRDDELLLAAAIEDFGSWETALQYAGVNTRHVAHSRDLTQARVEQQLRRLCTTGYDLGAMVNRSRDRGLYDAALRYHGSWRAALTAAGVNLANVFRRRPDHFDREAMILWLRERQVAGQTLIYSEVCLENRAHALAIRREFRSWVKAIEAAFPPTDK</sequence>
<keyword evidence="2" id="KW-1185">Reference proteome</keyword>
<comment type="caution">
    <text evidence="1">The sequence shown here is derived from an EMBL/GenBank/DDBJ whole genome shotgun (WGS) entry which is preliminary data.</text>
</comment>
<organism evidence="1 2">
    <name type="scientific">Rubripirellula tenax</name>
    <dbReference type="NCBI Taxonomy" id="2528015"/>
    <lineage>
        <taxon>Bacteria</taxon>
        <taxon>Pseudomonadati</taxon>
        <taxon>Planctomycetota</taxon>
        <taxon>Planctomycetia</taxon>
        <taxon>Pirellulales</taxon>
        <taxon>Pirellulaceae</taxon>
        <taxon>Rubripirellula</taxon>
    </lineage>
</organism>
<dbReference type="RefSeq" id="WP_146459036.1">
    <property type="nucleotide sequence ID" value="NZ_SJPW01000004.1"/>
</dbReference>
<reference evidence="1 2" key="1">
    <citation type="submission" date="2019-02" db="EMBL/GenBank/DDBJ databases">
        <title>Deep-cultivation of Planctomycetes and their phenomic and genomic characterization uncovers novel biology.</title>
        <authorList>
            <person name="Wiegand S."/>
            <person name="Jogler M."/>
            <person name="Boedeker C."/>
            <person name="Pinto D."/>
            <person name="Vollmers J."/>
            <person name="Rivas-Marin E."/>
            <person name="Kohn T."/>
            <person name="Peeters S.H."/>
            <person name="Heuer A."/>
            <person name="Rast P."/>
            <person name="Oberbeckmann S."/>
            <person name="Bunk B."/>
            <person name="Jeske O."/>
            <person name="Meyerdierks A."/>
            <person name="Storesund J.E."/>
            <person name="Kallscheuer N."/>
            <person name="Luecker S."/>
            <person name="Lage O.M."/>
            <person name="Pohl T."/>
            <person name="Merkel B.J."/>
            <person name="Hornburger P."/>
            <person name="Mueller R.-W."/>
            <person name="Bruemmer F."/>
            <person name="Labrenz M."/>
            <person name="Spormann A.M."/>
            <person name="Op Den Camp H."/>
            <person name="Overmann J."/>
            <person name="Amann R."/>
            <person name="Jetten M.S.M."/>
            <person name="Mascher T."/>
            <person name="Medema M.H."/>
            <person name="Devos D.P."/>
            <person name="Kaster A.-K."/>
            <person name="Ovreas L."/>
            <person name="Rohde M."/>
            <person name="Galperin M.Y."/>
            <person name="Jogler C."/>
        </authorList>
    </citation>
    <scope>NUCLEOTIDE SEQUENCE [LARGE SCALE GENOMIC DNA]</scope>
    <source>
        <strain evidence="1 2">Poly51</strain>
    </source>
</reference>
<accession>A0A5C6F5Y3</accession>
<dbReference type="OrthoDB" id="273770at2"/>
<dbReference type="EMBL" id="SJPW01000004">
    <property type="protein sequence ID" value="TWU54891.1"/>
    <property type="molecule type" value="Genomic_DNA"/>
</dbReference>
<gene>
    <name evidence="1" type="ORF">Poly51_36130</name>
</gene>
<evidence type="ECO:0000313" key="1">
    <source>
        <dbReference type="EMBL" id="TWU54891.1"/>
    </source>
</evidence>